<dbReference type="EMBL" id="JANJYI010000007">
    <property type="protein sequence ID" value="KAK2640850.1"/>
    <property type="molecule type" value="Genomic_DNA"/>
</dbReference>
<evidence type="ECO:0000256" key="1">
    <source>
        <dbReference type="SAM" id="MobiDB-lite"/>
    </source>
</evidence>
<comment type="caution">
    <text evidence="2">The sequence shown here is derived from an EMBL/GenBank/DDBJ whole genome shotgun (WGS) entry which is preliminary data.</text>
</comment>
<accession>A0AAD9TRE8</accession>
<sequence length="70" mass="8313">MKQFRNSIKKKTFHQNRSLFSQQATSRTRLTSRNGSNQETRKAPQHLHLRDGPEVPKEPEVRDYARKHNN</sequence>
<feature type="compositionally biased region" description="Polar residues" evidence="1">
    <location>
        <begin position="15"/>
        <end position="38"/>
    </location>
</feature>
<feature type="compositionally biased region" description="Basic and acidic residues" evidence="1">
    <location>
        <begin position="48"/>
        <end position="70"/>
    </location>
</feature>
<gene>
    <name evidence="2" type="ORF">Ddye_022613</name>
</gene>
<feature type="region of interest" description="Disordered" evidence="1">
    <location>
        <begin position="1"/>
        <end position="70"/>
    </location>
</feature>
<dbReference type="AlphaFoldDB" id="A0AAD9TRE8"/>
<name>A0AAD9TRE8_9ROSI</name>
<dbReference type="Proteomes" id="UP001280121">
    <property type="component" value="Unassembled WGS sequence"/>
</dbReference>
<keyword evidence="3" id="KW-1185">Reference proteome</keyword>
<evidence type="ECO:0000313" key="2">
    <source>
        <dbReference type="EMBL" id="KAK2640850.1"/>
    </source>
</evidence>
<organism evidence="2 3">
    <name type="scientific">Dipteronia dyeriana</name>
    <dbReference type="NCBI Taxonomy" id="168575"/>
    <lineage>
        <taxon>Eukaryota</taxon>
        <taxon>Viridiplantae</taxon>
        <taxon>Streptophyta</taxon>
        <taxon>Embryophyta</taxon>
        <taxon>Tracheophyta</taxon>
        <taxon>Spermatophyta</taxon>
        <taxon>Magnoliopsida</taxon>
        <taxon>eudicotyledons</taxon>
        <taxon>Gunneridae</taxon>
        <taxon>Pentapetalae</taxon>
        <taxon>rosids</taxon>
        <taxon>malvids</taxon>
        <taxon>Sapindales</taxon>
        <taxon>Sapindaceae</taxon>
        <taxon>Hippocastanoideae</taxon>
        <taxon>Acereae</taxon>
        <taxon>Dipteronia</taxon>
    </lineage>
</organism>
<evidence type="ECO:0000313" key="3">
    <source>
        <dbReference type="Proteomes" id="UP001280121"/>
    </source>
</evidence>
<reference evidence="2" key="1">
    <citation type="journal article" date="2023" name="Plant J.">
        <title>Genome sequences and population genomics provide insights into the demographic history, inbreeding, and mutation load of two 'living fossil' tree species of Dipteronia.</title>
        <authorList>
            <person name="Feng Y."/>
            <person name="Comes H.P."/>
            <person name="Chen J."/>
            <person name="Zhu S."/>
            <person name="Lu R."/>
            <person name="Zhang X."/>
            <person name="Li P."/>
            <person name="Qiu J."/>
            <person name="Olsen K.M."/>
            <person name="Qiu Y."/>
        </authorList>
    </citation>
    <scope>NUCLEOTIDE SEQUENCE</scope>
    <source>
        <strain evidence="2">KIB01</strain>
    </source>
</reference>
<proteinExistence type="predicted"/>
<protein>
    <submittedName>
        <fullName evidence="2">Uncharacterized protein</fullName>
    </submittedName>
</protein>